<sequence>MSNITLPAQLQQLRDSFHSLLDDSLIVAIASDYDLNTSTGYDDACSTLRSLAQNVVFEEASSFDPSGAYRLTEHEDENPIDDAASKFDQGNVTLHYESIDTPSSDTQLSKSELLERDILQLRSLFPRLDGVDIRHVLINANGVVAAALDSLLNLQYIQSTSDQAPSSNGLLDAKDSGAKSVGKAGDVGYGTSVSNSSRLNTPAAITYIAERLHMSAEEVSIMYAESGNSKIGTVIGILDQHLLQENGEPLTSTEEKTVSDLKQKYRSVPETYLEVIIQITGPTSTSSAELASLLNTYFSKRSMNQKLELSYRLTPLLHEDIEGLPGAAVDALAERKGAHRRSIPVTKADTDLARTLQASNALHKQKQDAMASAGSLYRRGASNPLYRQAAGYYAQQARQFGRRAQEATSAAADMHVDQQSTNTTVDLHGVSVLDGVRIARQRAVDWWQMRRESRYESREGQSSERNLTIITGLGHHSAGGVSPLRQAVGAALTRDGWKYRVETGKFVLTGR</sequence>
<evidence type="ECO:0008006" key="5">
    <source>
        <dbReference type="Google" id="ProtNLM"/>
    </source>
</evidence>
<protein>
    <recommendedName>
        <fullName evidence="5">Smr domain-containing protein</fullName>
    </recommendedName>
</protein>
<dbReference type="CDD" id="cd14279">
    <property type="entry name" value="CUE"/>
    <property type="match status" value="1"/>
</dbReference>
<gene>
    <name evidence="3" type="ORF">THARTR1_09084</name>
</gene>
<organism evidence="3 4">
    <name type="scientific">Trichoderma harzianum</name>
    <name type="common">Hypocrea lixii</name>
    <dbReference type="NCBI Taxonomy" id="5544"/>
    <lineage>
        <taxon>Eukaryota</taxon>
        <taxon>Fungi</taxon>
        <taxon>Dikarya</taxon>
        <taxon>Ascomycota</taxon>
        <taxon>Pezizomycotina</taxon>
        <taxon>Sordariomycetes</taxon>
        <taxon>Hypocreomycetidae</taxon>
        <taxon>Hypocreales</taxon>
        <taxon>Hypocreaceae</taxon>
        <taxon>Trichoderma</taxon>
    </lineage>
</organism>
<dbReference type="PROSITE" id="PS50828">
    <property type="entry name" value="SMR"/>
    <property type="match status" value="1"/>
</dbReference>
<dbReference type="EMBL" id="MTYI01000163">
    <property type="protein sequence ID" value="PNP50253.1"/>
    <property type="molecule type" value="Genomic_DNA"/>
</dbReference>
<dbReference type="InterPro" id="IPR036063">
    <property type="entry name" value="Smr_dom_sf"/>
</dbReference>
<dbReference type="PANTHER" id="PTHR46535">
    <property type="entry name" value="NEDD4-BINDING PROTEIN 2"/>
    <property type="match status" value="1"/>
</dbReference>
<comment type="caution">
    <text evidence="3">The sequence shown here is derived from an EMBL/GenBank/DDBJ whole genome shotgun (WGS) entry which is preliminary data.</text>
</comment>
<evidence type="ECO:0000259" key="1">
    <source>
        <dbReference type="PROSITE" id="PS50828"/>
    </source>
</evidence>
<dbReference type="Gene3D" id="3.30.1370.110">
    <property type="match status" value="1"/>
</dbReference>
<evidence type="ECO:0000313" key="4">
    <source>
        <dbReference type="Proteomes" id="UP000236290"/>
    </source>
</evidence>
<dbReference type="GO" id="GO:0004519">
    <property type="term" value="F:endonuclease activity"/>
    <property type="evidence" value="ECO:0007669"/>
    <property type="project" value="TreeGrafter"/>
</dbReference>
<reference evidence="3 4" key="1">
    <citation type="submission" date="2017-02" db="EMBL/GenBank/DDBJ databases">
        <title>Genomes of Trichoderma spp. with biocontrol activity.</title>
        <authorList>
            <person name="Gardiner D."/>
            <person name="Kazan K."/>
            <person name="Vos C."/>
            <person name="Harvey P."/>
        </authorList>
    </citation>
    <scope>NUCLEOTIDE SEQUENCE [LARGE SCALE GENOMIC DNA]</scope>
    <source>
        <strain evidence="3 4">Tr1</strain>
    </source>
</reference>
<proteinExistence type="predicted"/>
<dbReference type="GO" id="GO:0005634">
    <property type="term" value="C:nucleus"/>
    <property type="evidence" value="ECO:0007669"/>
    <property type="project" value="TreeGrafter"/>
</dbReference>
<feature type="domain" description="CUE" evidence="2">
    <location>
        <begin position="113"/>
        <end position="156"/>
    </location>
</feature>
<accession>A0A2K0TXI0</accession>
<dbReference type="InterPro" id="IPR003892">
    <property type="entry name" value="CUE"/>
</dbReference>
<dbReference type="OrthoDB" id="4080456at2759"/>
<feature type="domain" description="Smr" evidence="1">
    <location>
        <begin position="425"/>
        <end position="511"/>
    </location>
</feature>
<name>A0A2K0TXI0_TRIHA</name>
<dbReference type="Pfam" id="PF02845">
    <property type="entry name" value="CUE"/>
    <property type="match status" value="1"/>
</dbReference>
<dbReference type="GO" id="GO:0043130">
    <property type="term" value="F:ubiquitin binding"/>
    <property type="evidence" value="ECO:0007669"/>
    <property type="project" value="InterPro"/>
</dbReference>
<dbReference type="InterPro" id="IPR002625">
    <property type="entry name" value="Smr_dom"/>
</dbReference>
<dbReference type="PANTHER" id="PTHR46535:SF1">
    <property type="entry name" value="NEDD4-BINDING PROTEIN 2"/>
    <property type="match status" value="1"/>
</dbReference>
<dbReference type="InterPro" id="IPR052772">
    <property type="entry name" value="Endo/PolyKinase_Domain-Protein"/>
</dbReference>
<dbReference type="AlphaFoldDB" id="A0A2K0TXI0"/>
<dbReference type="PROSITE" id="PS51140">
    <property type="entry name" value="CUE"/>
    <property type="match status" value="1"/>
</dbReference>
<evidence type="ECO:0000259" key="2">
    <source>
        <dbReference type="PROSITE" id="PS51140"/>
    </source>
</evidence>
<evidence type="ECO:0000313" key="3">
    <source>
        <dbReference type="EMBL" id="PNP50253.1"/>
    </source>
</evidence>
<dbReference type="SUPFAM" id="SSF160443">
    <property type="entry name" value="SMR domain-like"/>
    <property type="match status" value="1"/>
</dbReference>
<dbReference type="Proteomes" id="UP000236290">
    <property type="component" value="Unassembled WGS sequence"/>
</dbReference>